<dbReference type="Gene3D" id="3.30.70.330">
    <property type="match status" value="1"/>
</dbReference>
<evidence type="ECO:0000313" key="3">
    <source>
        <dbReference type="Proteomes" id="UP000694397"/>
    </source>
</evidence>
<dbReference type="PANTHER" id="PTHR21245">
    <property type="entry name" value="HETEROGENEOUS NUCLEAR RIBONUCLEOPROTEIN"/>
    <property type="match status" value="1"/>
</dbReference>
<dbReference type="SUPFAM" id="SSF54928">
    <property type="entry name" value="RNA-binding domain, RBD"/>
    <property type="match status" value="1"/>
</dbReference>
<dbReference type="InterPro" id="IPR012677">
    <property type="entry name" value="Nucleotide-bd_a/b_plait_sf"/>
</dbReference>
<proteinExistence type="predicted"/>
<dbReference type="AlphaFoldDB" id="A0A8C9WLF7"/>
<reference evidence="2" key="2">
    <citation type="submission" date="2025-08" db="UniProtKB">
        <authorList>
            <consortium name="Ensembl"/>
        </authorList>
    </citation>
    <scope>IDENTIFICATION</scope>
</reference>
<reference evidence="2" key="3">
    <citation type="submission" date="2025-09" db="UniProtKB">
        <authorList>
            <consortium name="Ensembl"/>
        </authorList>
    </citation>
    <scope>IDENTIFICATION</scope>
</reference>
<evidence type="ECO:0000313" key="2">
    <source>
        <dbReference type="Ensembl" id="ENSSFOP00015076692.1"/>
    </source>
</evidence>
<sequence length="210" mass="22208">FESPLLFLSSLEALVQKTSTKLVQVNGQQKNEGPPPGWNGPAPGSGCEVYISRIPWDVYEDRLIPLFQVVAPLYRFLMMNFSGQNRGFPQVAGRHAPGGAPQHREMAAVPGGAAHQREVGAVAAGGLSEGVKFVTLKAARDAKSIASVVLYASRCAVSMAKKVLCDVQYLAGVTLSVTGMAHILLGSSPGAMQEEVCHIAAEHVLTSLKA</sequence>
<evidence type="ECO:0000256" key="1">
    <source>
        <dbReference type="ARBA" id="ARBA00022884"/>
    </source>
</evidence>
<protein>
    <submittedName>
        <fullName evidence="2">Uncharacterized protein</fullName>
    </submittedName>
</protein>
<dbReference type="GeneTree" id="ENSGT00940000159225"/>
<keyword evidence="3" id="KW-1185">Reference proteome</keyword>
<reference evidence="2 3" key="1">
    <citation type="submission" date="2019-04" db="EMBL/GenBank/DDBJ databases">
        <authorList>
            <consortium name="Wellcome Sanger Institute Data Sharing"/>
        </authorList>
    </citation>
    <scope>NUCLEOTIDE SEQUENCE [LARGE SCALE GENOMIC DNA]</scope>
</reference>
<keyword evidence="1" id="KW-0694">RNA-binding</keyword>
<dbReference type="Proteomes" id="UP000694397">
    <property type="component" value="Chromosome 6"/>
</dbReference>
<dbReference type="GO" id="GO:0003723">
    <property type="term" value="F:RNA binding"/>
    <property type="evidence" value="ECO:0007669"/>
    <property type="project" value="UniProtKB-KW"/>
</dbReference>
<organism evidence="2 3">
    <name type="scientific">Scleropages formosus</name>
    <name type="common">Asian bonytongue</name>
    <name type="synonym">Osteoglossum formosum</name>
    <dbReference type="NCBI Taxonomy" id="113540"/>
    <lineage>
        <taxon>Eukaryota</taxon>
        <taxon>Metazoa</taxon>
        <taxon>Chordata</taxon>
        <taxon>Craniata</taxon>
        <taxon>Vertebrata</taxon>
        <taxon>Euteleostomi</taxon>
        <taxon>Actinopterygii</taxon>
        <taxon>Neopterygii</taxon>
        <taxon>Teleostei</taxon>
        <taxon>Osteoglossocephala</taxon>
        <taxon>Osteoglossomorpha</taxon>
        <taxon>Osteoglossiformes</taxon>
        <taxon>Osteoglossidae</taxon>
        <taxon>Scleropages</taxon>
    </lineage>
</organism>
<name>A0A8C9WLF7_SCLFO</name>
<dbReference type="InterPro" id="IPR035979">
    <property type="entry name" value="RBD_domain_sf"/>
</dbReference>
<dbReference type="Ensembl" id="ENSSFOT00015055717.1">
    <property type="protein sequence ID" value="ENSSFOP00015076692.1"/>
    <property type="gene ID" value="ENSSFOG00015029597.1"/>
</dbReference>
<accession>A0A8C9WLF7</accession>
<dbReference type="OrthoDB" id="3800936at2759"/>